<name>A0A431V3W9_9GAMM</name>
<organism evidence="1 2">
    <name type="scientific">Halomonas nitroreducens</name>
    <dbReference type="NCBI Taxonomy" id="447425"/>
    <lineage>
        <taxon>Bacteria</taxon>
        <taxon>Pseudomonadati</taxon>
        <taxon>Pseudomonadota</taxon>
        <taxon>Gammaproteobacteria</taxon>
        <taxon>Oceanospirillales</taxon>
        <taxon>Halomonadaceae</taxon>
        <taxon>Halomonas</taxon>
    </lineage>
</organism>
<evidence type="ECO:0000313" key="2">
    <source>
        <dbReference type="Proteomes" id="UP000267400"/>
    </source>
</evidence>
<protein>
    <recommendedName>
        <fullName evidence="3">HEPN AbiU2-like domain-containing protein</fullName>
    </recommendedName>
</protein>
<evidence type="ECO:0000313" key="1">
    <source>
        <dbReference type="EMBL" id="RTR02472.1"/>
    </source>
</evidence>
<proteinExistence type="predicted"/>
<evidence type="ECO:0008006" key="3">
    <source>
        <dbReference type="Google" id="ProtNLM"/>
    </source>
</evidence>
<sequence>MKFEAGGSVDSDHCTALTHEMFRCHDEFQRFTYYATIMIMKGRTREVSYRAYNAYSSFVHHLYEFILGCNARDSGNTKITNKRGEDRTLIIDGYIMHHAQRVMDQYRDAIKDGRAPDWVNDISFYDVKVPEEFAKDFREYRNKVCGHVAYERSSKLSLTQFYDRYHKYLYYLYRDSLGWWGAKDEEFPDLKEITDFCVWIEEEHA</sequence>
<dbReference type="OrthoDB" id="8592801at2"/>
<keyword evidence="2" id="KW-1185">Reference proteome</keyword>
<dbReference type="EMBL" id="RXNS01000011">
    <property type="protein sequence ID" value="RTR02472.1"/>
    <property type="molecule type" value="Genomic_DNA"/>
</dbReference>
<reference evidence="1 2" key="1">
    <citation type="submission" date="2018-12" db="EMBL/GenBank/DDBJ databases">
        <authorList>
            <person name="Yu L."/>
        </authorList>
    </citation>
    <scope>NUCLEOTIDE SEQUENCE [LARGE SCALE GENOMIC DNA]</scope>
    <source>
        <strain evidence="1 2">11S</strain>
    </source>
</reference>
<comment type="caution">
    <text evidence="1">The sequence shown here is derived from an EMBL/GenBank/DDBJ whole genome shotgun (WGS) entry which is preliminary data.</text>
</comment>
<dbReference type="AlphaFoldDB" id="A0A431V3W9"/>
<gene>
    <name evidence="1" type="ORF">EKG36_12825</name>
</gene>
<accession>A0A431V3W9</accession>
<dbReference type="Proteomes" id="UP000267400">
    <property type="component" value="Unassembled WGS sequence"/>
</dbReference>
<dbReference type="RefSeq" id="WP_126484673.1">
    <property type="nucleotide sequence ID" value="NZ_RXNS01000011.1"/>
</dbReference>